<evidence type="ECO:0000256" key="3">
    <source>
        <dbReference type="ARBA" id="ARBA00004910"/>
    </source>
</evidence>
<accession>A0A1U9Z6X4</accession>
<dbReference type="InterPro" id="IPR002734">
    <property type="entry name" value="RibDG_C"/>
</dbReference>
<dbReference type="PIRSF" id="PIRSF006769">
    <property type="entry name" value="RibD"/>
    <property type="match status" value="1"/>
</dbReference>
<keyword evidence="10 12" id="KW-0560">Oxidoreductase</keyword>
<keyword evidence="18" id="KW-1185">Reference proteome</keyword>
<evidence type="ECO:0000256" key="1">
    <source>
        <dbReference type="ARBA" id="ARBA00002151"/>
    </source>
</evidence>
<evidence type="ECO:0000259" key="16">
    <source>
        <dbReference type="PROSITE" id="PS51747"/>
    </source>
</evidence>
<dbReference type="Gene3D" id="3.40.430.10">
    <property type="entry name" value="Dihydrofolate Reductase, subunit A"/>
    <property type="match status" value="2"/>
</dbReference>
<comment type="function">
    <text evidence="1 12">Converts 2,5-diamino-6-(ribosylamino)-4(3h)-pyrimidinone 5'-phosphate into 5-amino-6-(ribosylamino)-2,4(1h,3h)-pyrimidinedione 5'-phosphate.</text>
</comment>
<protein>
    <recommendedName>
        <fullName evidence="12">Riboflavin biosynthesis protein RibD</fullName>
    </recommendedName>
    <domain>
        <recommendedName>
            <fullName evidence="12">Diaminohydroxyphosphoribosylaminopyrimidine deaminase</fullName>
            <shortName evidence="12">DRAP deaminase</shortName>
            <ecNumber evidence="12">3.5.4.26</ecNumber>
        </recommendedName>
        <alternativeName>
            <fullName evidence="12">Riboflavin-specific deaminase</fullName>
        </alternativeName>
    </domain>
    <domain>
        <recommendedName>
            <fullName evidence="12">5-amino-6-(5-phosphoribosylamino)uracil reductase</fullName>
            <ecNumber evidence="12">1.1.1.193</ecNumber>
        </recommendedName>
        <alternativeName>
            <fullName evidence="12">HTP reductase</fullName>
        </alternativeName>
    </domain>
</protein>
<gene>
    <name evidence="17" type="primary">ribD_2</name>
    <name evidence="17" type="ORF">Mame_04127</name>
</gene>
<dbReference type="Pfam" id="PF01872">
    <property type="entry name" value="RibD_C"/>
    <property type="match status" value="1"/>
</dbReference>
<feature type="active site" description="Proton donor" evidence="13">
    <location>
        <position position="63"/>
    </location>
</feature>
<dbReference type="SUPFAM" id="SSF53927">
    <property type="entry name" value="Cytidine deaminase-like"/>
    <property type="match status" value="1"/>
</dbReference>
<dbReference type="GO" id="GO:0008835">
    <property type="term" value="F:diaminohydroxyphosphoribosylaminopyrimidine deaminase activity"/>
    <property type="evidence" value="ECO:0007669"/>
    <property type="project" value="UniProtKB-EC"/>
</dbReference>
<comment type="catalytic activity">
    <reaction evidence="12">
        <text>5-amino-6-(5-phospho-D-ribitylamino)uracil + NADP(+) = 5-amino-6-(5-phospho-D-ribosylamino)uracil + NADPH + H(+)</text>
        <dbReference type="Rhea" id="RHEA:17845"/>
        <dbReference type="ChEBI" id="CHEBI:15378"/>
        <dbReference type="ChEBI" id="CHEBI:57783"/>
        <dbReference type="ChEBI" id="CHEBI:58349"/>
        <dbReference type="ChEBI" id="CHEBI:58421"/>
        <dbReference type="ChEBI" id="CHEBI:58453"/>
        <dbReference type="EC" id="1.1.1.193"/>
    </reaction>
</comment>
<feature type="binding site" evidence="15">
    <location>
        <position position="98"/>
    </location>
    <ligand>
        <name>Zn(2+)</name>
        <dbReference type="ChEBI" id="CHEBI:29105"/>
        <note>catalytic</note>
    </ligand>
</feature>
<feature type="binding site" evidence="14">
    <location>
        <position position="287"/>
    </location>
    <ligand>
        <name>substrate</name>
    </ligand>
</feature>
<feature type="binding site" evidence="14">
    <location>
        <position position="220"/>
    </location>
    <ligand>
        <name>NADP(+)</name>
        <dbReference type="ChEBI" id="CHEBI:58349"/>
    </ligand>
</feature>
<evidence type="ECO:0000313" key="17">
    <source>
        <dbReference type="EMBL" id="AQZ53424.1"/>
    </source>
</evidence>
<dbReference type="eggNOG" id="COG1985">
    <property type="taxonomic scope" value="Bacteria"/>
</dbReference>
<dbReference type="InterPro" id="IPR016193">
    <property type="entry name" value="Cytidine_deaminase-like"/>
</dbReference>
<dbReference type="PROSITE" id="PS51747">
    <property type="entry name" value="CYT_DCMP_DEAMINASES_2"/>
    <property type="match status" value="1"/>
</dbReference>
<keyword evidence="11" id="KW-0511">Multifunctional enzyme</keyword>
<dbReference type="RefSeq" id="WP_018064523.1">
    <property type="nucleotide sequence ID" value="NZ_AQWH01000007.1"/>
</dbReference>
<evidence type="ECO:0000256" key="7">
    <source>
        <dbReference type="ARBA" id="ARBA00022723"/>
    </source>
</evidence>
<dbReference type="EC" id="1.1.1.193" evidence="12"/>
<dbReference type="CDD" id="cd01284">
    <property type="entry name" value="Riboflavin_deaminase-reductase"/>
    <property type="match status" value="1"/>
</dbReference>
<dbReference type="Proteomes" id="UP000191135">
    <property type="component" value="Chromosome"/>
</dbReference>
<dbReference type="InterPro" id="IPR050765">
    <property type="entry name" value="Riboflavin_Biosynth_HTPR"/>
</dbReference>
<keyword evidence="9 12" id="KW-0521">NADP</keyword>
<dbReference type="GO" id="GO:0008270">
    <property type="term" value="F:zinc ion binding"/>
    <property type="evidence" value="ECO:0007669"/>
    <property type="project" value="InterPro"/>
</dbReference>
<evidence type="ECO:0000256" key="11">
    <source>
        <dbReference type="ARBA" id="ARBA00023268"/>
    </source>
</evidence>
<dbReference type="InterPro" id="IPR004794">
    <property type="entry name" value="Eubact_RibD"/>
</dbReference>
<dbReference type="NCBIfam" id="TIGR00326">
    <property type="entry name" value="eubact_ribD"/>
    <property type="match status" value="1"/>
</dbReference>
<dbReference type="InterPro" id="IPR002125">
    <property type="entry name" value="CMP_dCMP_dom"/>
</dbReference>
<feature type="binding site" evidence="14">
    <location>
        <position position="227"/>
    </location>
    <ligand>
        <name>substrate</name>
    </ligand>
</feature>
<dbReference type="OrthoDB" id="9800865at2"/>
<evidence type="ECO:0000256" key="9">
    <source>
        <dbReference type="ARBA" id="ARBA00022857"/>
    </source>
</evidence>
<feature type="binding site" evidence="14">
    <location>
        <position position="216"/>
    </location>
    <ligand>
        <name>NADP(+)</name>
        <dbReference type="ChEBI" id="CHEBI:58349"/>
    </ligand>
</feature>
<evidence type="ECO:0000313" key="18">
    <source>
        <dbReference type="Proteomes" id="UP000191135"/>
    </source>
</evidence>
<evidence type="ECO:0000256" key="14">
    <source>
        <dbReference type="PIRSR" id="PIRSR006769-2"/>
    </source>
</evidence>
<feature type="domain" description="CMP/dCMP-type deaminase" evidence="16">
    <location>
        <begin position="11"/>
        <end position="137"/>
    </location>
</feature>
<proteinExistence type="inferred from homology"/>
<evidence type="ECO:0000256" key="8">
    <source>
        <dbReference type="ARBA" id="ARBA00022833"/>
    </source>
</evidence>
<dbReference type="EC" id="3.5.4.26" evidence="12"/>
<dbReference type="SUPFAM" id="SSF53597">
    <property type="entry name" value="Dihydrofolate reductase-like"/>
    <property type="match status" value="1"/>
</dbReference>
<dbReference type="KEGG" id="mmed:Mame_04127"/>
<dbReference type="STRING" id="1122214.Mame_04127"/>
<dbReference type="Gene3D" id="3.40.140.10">
    <property type="entry name" value="Cytidine Deaminase, domain 2"/>
    <property type="match status" value="1"/>
</dbReference>
<dbReference type="eggNOG" id="COG0117">
    <property type="taxonomic scope" value="Bacteria"/>
</dbReference>
<evidence type="ECO:0000256" key="5">
    <source>
        <dbReference type="ARBA" id="ARBA00007417"/>
    </source>
</evidence>
<evidence type="ECO:0000256" key="12">
    <source>
        <dbReference type="PIRNR" id="PIRNR006769"/>
    </source>
</evidence>
<keyword evidence="7 12" id="KW-0479">Metal-binding</keyword>
<comment type="cofactor">
    <cofactor evidence="12 15">
        <name>Zn(2+)</name>
        <dbReference type="ChEBI" id="CHEBI:29105"/>
    </cofactor>
    <text evidence="12 15">Binds 1 zinc ion.</text>
</comment>
<evidence type="ECO:0000256" key="2">
    <source>
        <dbReference type="ARBA" id="ARBA00004882"/>
    </source>
</evidence>
<dbReference type="PANTHER" id="PTHR38011:SF7">
    <property type="entry name" value="2,5-DIAMINO-6-RIBOSYLAMINO-4(3H)-PYRIMIDINONE 5'-PHOSPHATE REDUCTASE"/>
    <property type="match status" value="1"/>
</dbReference>
<dbReference type="AlphaFoldDB" id="A0A1U9Z6X4"/>
<evidence type="ECO:0000256" key="10">
    <source>
        <dbReference type="ARBA" id="ARBA00023002"/>
    </source>
</evidence>
<dbReference type="UniPathway" id="UPA00275">
    <property type="reaction ID" value="UER00401"/>
</dbReference>
<feature type="binding site" evidence="14">
    <location>
        <begin position="289"/>
        <end position="295"/>
    </location>
    <ligand>
        <name>NADP(+)</name>
        <dbReference type="ChEBI" id="CHEBI:58349"/>
    </ligand>
</feature>
<evidence type="ECO:0000256" key="4">
    <source>
        <dbReference type="ARBA" id="ARBA00005259"/>
    </source>
</evidence>
<dbReference type="EMBL" id="CP020330">
    <property type="protein sequence ID" value="AQZ53424.1"/>
    <property type="molecule type" value="Genomic_DNA"/>
</dbReference>
<dbReference type="GO" id="GO:0008703">
    <property type="term" value="F:5-amino-6-(5-phosphoribosylamino)uracil reductase activity"/>
    <property type="evidence" value="ECO:0007669"/>
    <property type="project" value="UniProtKB-EC"/>
</dbReference>
<evidence type="ECO:0000256" key="13">
    <source>
        <dbReference type="PIRSR" id="PIRSR006769-1"/>
    </source>
</evidence>
<feature type="binding site" evidence="14">
    <location>
        <position position="175"/>
    </location>
    <ligand>
        <name>NADP(+)</name>
        <dbReference type="ChEBI" id="CHEBI:58349"/>
    </ligand>
</feature>
<organism evidence="17 18">
    <name type="scientific">Martelella mediterranea DSM 17316</name>
    <dbReference type="NCBI Taxonomy" id="1122214"/>
    <lineage>
        <taxon>Bacteria</taxon>
        <taxon>Pseudomonadati</taxon>
        <taxon>Pseudomonadota</taxon>
        <taxon>Alphaproteobacteria</taxon>
        <taxon>Hyphomicrobiales</taxon>
        <taxon>Aurantimonadaceae</taxon>
        <taxon>Martelella</taxon>
    </lineage>
</organism>
<evidence type="ECO:0000256" key="15">
    <source>
        <dbReference type="PIRSR" id="PIRSR006769-3"/>
    </source>
</evidence>
<keyword evidence="6 12" id="KW-0686">Riboflavin biosynthesis</keyword>
<comment type="catalytic activity">
    <reaction evidence="12">
        <text>2,5-diamino-6-hydroxy-4-(5-phosphoribosylamino)-pyrimidine + H2O + H(+) = 5-amino-6-(5-phospho-D-ribosylamino)uracil + NH4(+)</text>
        <dbReference type="Rhea" id="RHEA:21868"/>
        <dbReference type="ChEBI" id="CHEBI:15377"/>
        <dbReference type="ChEBI" id="CHEBI:15378"/>
        <dbReference type="ChEBI" id="CHEBI:28938"/>
        <dbReference type="ChEBI" id="CHEBI:58453"/>
        <dbReference type="ChEBI" id="CHEBI:58614"/>
        <dbReference type="EC" id="3.5.4.26"/>
    </reaction>
</comment>
<feature type="binding site" evidence="15">
    <location>
        <position position="89"/>
    </location>
    <ligand>
        <name>Zn(2+)</name>
        <dbReference type="ChEBI" id="CHEBI:29105"/>
        <note>catalytic</note>
    </ligand>
</feature>
<feature type="binding site" evidence="15">
    <location>
        <position position="61"/>
    </location>
    <ligand>
        <name>Zn(2+)</name>
        <dbReference type="ChEBI" id="CHEBI:29105"/>
        <note>catalytic</note>
    </ligand>
</feature>
<comment type="similarity">
    <text evidence="5 12">In the C-terminal section; belongs to the HTP reductase family.</text>
</comment>
<dbReference type="GO" id="GO:0009231">
    <property type="term" value="P:riboflavin biosynthetic process"/>
    <property type="evidence" value="ECO:0007669"/>
    <property type="project" value="UniProtKB-UniPathway"/>
</dbReference>
<dbReference type="InterPro" id="IPR024072">
    <property type="entry name" value="DHFR-like_dom_sf"/>
</dbReference>
<reference evidence="17 18" key="1">
    <citation type="submission" date="2017-03" db="EMBL/GenBank/DDBJ databases">
        <title>Foreign affairs: Plasmid Transfer between Roseobacters and Rhizobia.</title>
        <authorList>
            <person name="Bartling P."/>
            <person name="Bunk B."/>
            <person name="Overmann J."/>
            <person name="Brinkmann H."/>
            <person name="Petersen J."/>
        </authorList>
    </citation>
    <scope>NUCLEOTIDE SEQUENCE [LARGE SCALE GENOMIC DNA]</scope>
    <source>
        <strain evidence="17 18">MACL11</strain>
    </source>
</reference>
<dbReference type="Pfam" id="PF00383">
    <property type="entry name" value="dCMP_cyt_deam_1"/>
    <property type="match status" value="1"/>
</dbReference>
<keyword evidence="8 12" id="KW-0862">Zinc</keyword>
<name>A0A1U9Z6X4_9HYPH</name>
<dbReference type="PANTHER" id="PTHR38011">
    <property type="entry name" value="DIHYDROFOLATE REDUCTASE FAMILY PROTEIN (AFU_ORTHOLOGUE AFUA_8G06820)"/>
    <property type="match status" value="1"/>
</dbReference>
<keyword evidence="12" id="KW-0378">Hydrolase</keyword>
<evidence type="ECO:0000256" key="6">
    <source>
        <dbReference type="ARBA" id="ARBA00022619"/>
    </source>
</evidence>
<dbReference type="PROSITE" id="PS00903">
    <property type="entry name" value="CYT_DCMP_DEAMINASES_1"/>
    <property type="match status" value="1"/>
</dbReference>
<feature type="binding site" evidence="14">
    <location>
        <position position="204"/>
    </location>
    <ligand>
        <name>substrate</name>
    </ligand>
</feature>
<dbReference type="InterPro" id="IPR016192">
    <property type="entry name" value="APOBEC/CMP_deaminase_Zn-bd"/>
</dbReference>
<comment type="pathway">
    <text evidence="3 12">Cofactor biosynthesis; riboflavin biosynthesis; 5-amino-6-(D-ribitylamino)uracil from GTP: step 3/4.</text>
</comment>
<comment type="pathway">
    <text evidence="2 12">Cofactor biosynthesis; riboflavin biosynthesis; 5-amino-6-(D-ribitylamino)uracil from GTP: step 2/4.</text>
</comment>
<comment type="similarity">
    <text evidence="4 12">In the N-terminal section; belongs to the cytidine and deoxycytidylate deaminase family.</text>
</comment>
<sequence length="335" mass="35080">MITAPDITISSAEHAALRRALEGAARFAGATSPNPPVGCVLLDEDGAVLAEGYHMKAGEAHAEAMAIASARTLGVSGRIHTVVVTLEPCNHHGRTPPCSDAILATPARRVIIGAADPNPSVKGGGAARLKAAGLDVVFIDDDPELRGQSVAARRLIAPFAKHARTGRPWVTVKQAVDETGGMAPPAGRKTFTSKSSLVFAHRLRRRADAILTGSGTVLADDPEFTVRHVPDFPGKRRFLALLDRRGRVPQRYLEAARARGFTVLNPAGLDEAIAMLGARGALEVLVEAGPSLTAAVLNAGLADEHVLITKGNPDHIAITHANPEFDAVKGPGEDQ</sequence>